<dbReference type="PANTHER" id="PTHR11527">
    <property type="entry name" value="HEAT-SHOCK PROTEIN 20 FAMILY MEMBER"/>
    <property type="match status" value="1"/>
</dbReference>
<keyword evidence="6" id="KW-1185">Reference proteome</keyword>
<dbReference type="KEGG" id="cic:CICLE_v10005285mg"/>
<dbReference type="AlphaFoldDB" id="V4SBN1"/>
<dbReference type="InParanoid" id="V4SBN1"/>
<sequence length="355" mass="38459">MSLSIKQDRYAFIKKSSKFIDSSNISTPWEYDGDKIVCKVSLPAAKMEDVKIDINDKKLTITSELNITDGGTISRQIFYRTFDLPDGVKRSNFKSTSIEDGVLTVAFTRDAAAAANTSSGSVDIIPIDAAADEVVKAMKGKTTAAFSFQASTSNPNRSGALKTVSDMPESSGCKISSLNTEKNGSISVNVQLPDGGAPEIVESDQHQPIRNYEWVIENRKIICFLNAKMFIEFPGGDNKVMVVRVVDLPAGIDQNDVAIAVENRYLVMVLNTMLEDYGKIEKRAELPDGVTGSEIEILMEDQTLIVTVALEKAEPAEKPKSMISKIKGALAKAWPACLVVGAKTAYDEITGGDAN</sequence>
<dbReference type="CDD" id="cd00298">
    <property type="entry name" value="ACD_sHsps_p23-like"/>
    <property type="match status" value="1"/>
</dbReference>
<evidence type="ECO:0000256" key="1">
    <source>
        <dbReference type="ARBA" id="ARBA00023016"/>
    </source>
</evidence>
<keyword evidence="1" id="KW-0346">Stress response</keyword>
<dbReference type="Gramene" id="ESR34366">
    <property type="protein sequence ID" value="ESR34366"/>
    <property type="gene ID" value="CICLE_v10005285mg"/>
</dbReference>
<dbReference type="InterPro" id="IPR031107">
    <property type="entry name" value="Small_HSP"/>
</dbReference>
<gene>
    <name evidence="5" type="ORF">CICLE_v10005285mg</name>
</gene>
<dbReference type="Pfam" id="PF00011">
    <property type="entry name" value="HSP20"/>
    <property type="match status" value="1"/>
</dbReference>
<reference evidence="5 6" key="1">
    <citation type="submission" date="2013-10" db="EMBL/GenBank/DDBJ databases">
        <authorList>
            <consortium name="International Citrus Genome Consortium"/>
            <person name="Jenkins J."/>
            <person name="Schmutz J."/>
            <person name="Prochnik S."/>
            <person name="Rokhsar D."/>
            <person name="Gmitter F."/>
            <person name="Ollitrault P."/>
            <person name="Machado M."/>
            <person name="Talon M."/>
            <person name="Wincker P."/>
            <person name="Jaillon O."/>
            <person name="Morgante M."/>
        </authorList>
    </citation>
    <scope>NUCLEOTIDE SEQUENCE</scope>
    <source>
        <strain evidence="6">cv. Clemenules</strain>
    </source>
</reference>
<evidence type="ECO:0000256" key="3">
    <source>
        <dbReference type="RuleBase" id="RU003616"/>
    </source>
</evidence>
<organism evidence="5 6">
    <name type="scientific">Citrus clementina</name>
    <name type="common">Clementine</name>
    <name type="synonym">Citrus deliciosa x Citrus sinensis</name>
    <dbReference type="NCBI Taxonomy" id="85681"/>
    <lineage>
        <taxon>Eukaryota</taxon>
        <taxon>Viridiplantae</taxon>
        <taxon>Streptophyta</taxon>
        <taxon>Embryophyta</taxon>
        <taxon>Tracheophyta</taxon>
        <taxon>Spermatophyta</taxon>
        <taxon>Magnoliopsida</taxon>
        <taxon>eudicotyledons</taxon>
        <taxon>Gunneridae</taxon>
        <taxon>Pentapetalae</taxon>
        <taxon>rosids</taxon>
        <taxon>malvids</taxon>
        <taxon>Sapindales</taxon>
        <taxon>Rutaceae</taxon>
        <taxon>Aurantioideae</taxon>
        <taxon>Citrus</taxon>
    </lineage>
</organism>
<dbReference type="Gene3D" id="2.60.40.790">
    <property type="match status" value="1"/>
</dbReference>
<dbReference type="SUPFAM" id="SSF49764">
    <property type="entry name" value="HSP20-like chaperones"/>
    <property type="match status" value="2"/>
</dbReference>
<dbReference type="EMBL" id="KI537036">
    <property type="protein sequence ID" value="ESR34366.1"/>
    <property type="molecule type" value="Genomic_DNA"/>
</dbReference>
<protein>
    <recommendedName>
        <fullName evidence="4">SHSP domain-containing protein</fullName>
    </recommendedName>
</protein>
<evidence type="ECO:0000313" key="5">
    <source>
        <dbReference type="EMBL" id="ESR34366.1"/>
    </source>
</evidence>
<evidence type="ECO:0000313" key="6">
    <source>
        <dbReference type="Proteomes" id="UP000030687"/>
    </source>
</evidence>
<dbReference type="PROSITE" id="PS01031">
    <property type="entry name" value="SHSP"/>
    <property type="match status" value="1"/>
</dbReference>
<accession>V4SBN1</accession>
<comment type="similarity">
    <text evidence="2 3">Belongs to the small heat shock protein (HSP20) family.</text>
</comment>
<feature type="domain" description="SHSP" evidence="4">
    <location>
        <begin position="18"/>
        <end position="125"/>
    </location>
</feature>
<dbReference type="InterPro" id="IPR002068">
    <property type="entry name" value="A-crystallin/Hsp20_dom"/>
</dbReference>
<name>V4SBN1_CITCL</name>
<dbReference type="Proteomes" id="UP000030687">
    <property type="component" value="Unassembled WGS sequence"/>
</dbReference>
<evidence type="ECO:0000259" key="4">
    <source>
        <dbReference type="PROSITE" id="PS01031"/>
    </source>
</evidence>
<dbReference type="InterPro" id="IPR008978">
    <property type="entry name" value="HSP20-like_chaperone"/>
</dbReference>
<evidence type="ECO:0000256" key="2">
    <source>
        <dbReference type="PROSITE-ProRule" id="PRU00285"/>
    </source>
</evidence>
<proteinExistence type="inferred from homology"/>